<keyword evidence="5" id="KW-0677">Repeat</keyword>
<feature type="repeat" description="ARM" evidence="9">
    <location>
        <begin position="670"/>
        <end position="714"/>
    </location>
</feature>
<evidence type="ECO:0000256" key="2">
    <source>
        <dbReference type="ARBA" id="ARBA00005462"/>
    </source>
</evidence>
<feature type="repeat" description="ARM" evidence="9">
    <location>
        <begin position="505"/>
        <end position="547"/>
    </location>
</feature>
<dbReference type="PROSITE" id="PS50176">
    <property type="entry name" value="ARM_REPEAT"/>
    <property type="match status" value="9"/>
</dbReference>
<gene>
    <name evidence="11" type="ORF">HJC23_012251</name>
</gene>
<feature type="repeat" description="ARM" evidence="9">
    <location>
        <begin position="1683"/>
        <end position="1727"/>
    </location>
</feature>
<dbReference type="Proteomes" id="UP001516023">
    <property type="component" value="Unassembled WGS sequence"/>
</dbReference>
<evidence type="ECO:0000256" key="6">
    <source>
        <dbReference type="ARBA" id="ARBA00023136"/>
    </source>
</evidence>
<evidence type="ECO:0000256" key="4">
    <source>
        <dbReference type="ARBA" id="ARBA00022554"/>
    </source>
</evidence>
<dbReference type="SMART" id="SM00185">
    <property type="entry name" value="ARM"/>
    <property type="match status" value="61"/>
</dbReference>
<dbReference type="InterPro" id="IPR045156">
    <property type="entry name" value="Vac8"/>
</dbReference>
<keyword evidence="7" id="KW-0449">Lipoprotein</keyword>
<comment type="subcellular location">
    <subcellularLocation>
        <location evidence="1">Vacuole membrane</location>
        <topology evidence="1">Lipid-anchor</topology>
    </subcellularLocation>
</comment>
<feature type="repeat" description="ARM" evidence="9">
    <location>
        <begin position="2695"/>
        <end position="2737"/>
    </location>
</feature>
<name>A0ABD3PMF6_9STRA</name>
<evidence type="ECO:0000259" key="10">
    <source>
        <dbReference type="Pfam" id="PF04826"/>
    </source>
</evidence>
<dbReference type="PANTHER" id="PTHR47249:SF1">
    <property type="entry name" value="VACUOLAR PROTEIN 8"/>
    <property type="match status" value="1"/>
</dbReference>
<evidence type="ECO:0000256" key="9">
    <source>
        <dbReference type="PROSITE-ProRule" id="PRU00259"/>
    </source>
</evidence>
<dbReference type="SUPFAM" id="SSF48371">
    <property type="entry name" value="ARM repeat"/>
    <property type="match status" value="11"/>
</dbReference>
<organism evidence="11 12">
    <name type="scientific">Cyclotella cryptica</name>
    <dbReference type="NCBI Taxonomy" id="29204"/>
    <lineage>
        <taxon>Eukaryota</taxon>
        <taxon>Sar</taxon>
        <taxon>Stramenopiles</taxon>
        <taxon>Ochrophyta</taxon>
        <taxon>Bacillariophyta</taxon>
        <taxon>Coscinodiscophyceae</taxon>
        <taxon>Thalassiosirophycidae</taxon>
        <taxon>Stephanodiscales</taxon>
        <taxon>Stephanodiscaceae</taxon>
        <taxon>Cyclotella</taxon>
    </lineage>
</organism>
<dbReference type="Gene3D" id="1.25.10.10">
    <property type="entry name" value="Leucine-rich Repeat Variant"/>
    <property type="match status" value="14"/>
</dbReference>
<dbReference type="GO" id="GO:0005774">
    <property type="term" value="C:vacuolar membrane"/>
    <property type="evidence" value="ECO:0007669"/>
    <property type="project" value="UniProtKB-SubCell"/>
</dbReference>
<sequence>MSTVLESLVARGRRVKNFREQREITFGLADLSTRPDSHERLVKKGGVTTLVDLLTNSQDAEAQQFAAIAVANTASTTSLCNDIVKLEGVVSGLVQYVGNESADSIGRQYCAMAIGNLLAEPSTHEIILRLGLTVALVTMLKNCTVGRELESGRHAAFALSNLASNLHNHEQIVEQGAIELLVALACCEDLDTQRQALSALRGLCLTASNRIKEVQNGILDPLILMSASDDIDIVREVSSALNCLSSEDENKEEISYRGISTIINLMLSGDSEIERHASSAIGNLLEMPDVHSRFVEEKGVPPLISLCNSPDALCRVEATRALANLSSNPDLKFTEMLIEENSLPPLVKSLESDGDVGRFSALAIANFARNSASLFKIVHAGAVPHLVSMVLGADDLECRRYGALALANMTACETFHPHIMRAGAPEALFVLSNSPDTVSHHYVACALANLSSNITNHEPIVEMGGLQPIISLVSDPDQNIHKQAAAALRGFSASGNIKMKIVQEGGLEQLCRLLLSQDIYILRETTGCLCNLSLGDENKFEVVKSGAVKQLISLMENEDSIVAYQSCECLANIAETDNQDYIVTQGAIIPCLRAMRSRDTDVQRESGRLIANLSSSETKLAADAIVGENGHLLLVSYLLSHDTACQRAGSFGIGNLCTHDHHRVTIMKAGALEPLTSVARSEKIELEIRRFAMLAIANLAASFRNHDQFVSQGTIPMLISFSNSEDTELRNYAAYAVAQISANSNMVEIITSEGGLEPVLYLARSDDKTVQKGVLPALATLSFIDCNKVPICANGSLPAIIDCINEDKNSSEEAQLACCAVANLTEVASNMKPAVSHGCIPLLVRALSSESELVQREAARAIGNLAINIHYCDEILKHNTVLPALVSCFRGRNCECQRMATFAMSNVSSNLKSHDELFKHNILELVKDNCHASLDPKRFSDHETVRFCLLIIANLTADGGNHQNMNSFVGLLVDFTRHRDAICRQHAILALGNLCAKPENLQRHNKGIMGAMVAFSFPPSTHSLNTQFQAIAGLRGLSKHTCLRQAILQEGGLEPLILGARGNNRYVDIEIQREATATISNLALEEANRLTIAKSGALPTLVTLIKLKDTMIKMHAATALANLAETSNEIHLLLLSEQCVSPMCELLEDGSTHIDTKRSISRCLALFASNKRTHSSLLVPLVTTSIRTLVRETRDTLCERFGVLAVANLALNEASHCVLSESKLVESVVQLADSQDIETLRGAAFALNLLSKNNTNHSALEVAGAVESLVPLLRCGDIETALQACIALKSLSATCEECRTTFVTCHGLQELLALSTSDDLETKREVAAALRNISLSDNNKDSIMQIGLDVIADLCRNSDNEISHQACAIVANISEKKSNKVPMVERGIIHHLHTALLLDFILVLRESVRSFANLSSTIENTAHIVSSGALCHMARALKSDDILTRRFAALALSNLAINSDVHARIIHEVGLLLLISIATESDRSFIDMQTQQHGMACLANLASNYTTHDDLIRHGSTTLAMDHAKSTNLDVRANSLLLIANLSSKKANHSVLHKCCNLHELIQNLACLDEIVQLRAVTSLRGLSTDASMRKQIISAGGTESLLSLIDSSNEQFKLEVLSTLCNLSLSGCMGNMADAVLETVDMPTLIAFLCNTDSMTHRMFGAVAIGNIASHINLQGPVFDSGALKPLIELSDNTGENDESQRCMAYAICNLTAEPKNRLPIITKGGVASILYLCRTGDISDMLAALSTLRGLAASDDTRRLLFEEGMLYVLFLAVKSGNSQCKHEAASLFATLSLNEGNKFDLAQSNEIEVLASLLDETDVSCVTLACRGFGNICEVHELHSEMLHHLAIERLIRLISSDGTLKVEREVIRIVVNFSSNFAMHNEIAQPMLMNNLLELCSETLVNVRREGDAHEHKLDIIRLSALAFANISMNGEVHKKFDINKMLLMSYEIIDWNFPTSSSYSHVMVEAKCYACMAVSAVCVDPSNAKTTIRIGMIPALLKMIDTRVSELSMYAAFVFHKLSMVHSAHPELSLNQVASVLMDHAPTSSSHCKTYFVSTLRRLIQHETIRSEMAAEDVLHFFSNACDLNDVDMSREIASSLCNLSLWDETKSPIAKSPILDQILTLCNSSDVETSRFALGSLANILEDPDAREMILRQDSLLHQMLGLTQMCNTPTARESIRVLANILSSVASHECFLNEDGIGIMSRVTELEDHECVLNAAVAFRKLCANSTTHQAFLSEDGITAVINLTKHESKQVRLQGLATLRDIASNPDFQLDFVEVGAMKAAIDLASDAEVDIKIVSLGIIRQLSISMRLKVQILESSVMNIIADCITNIDDSDVLYPCASTLANIAEHARNKTALVQMGTLPYLVVLCKCDSASVKRETARAFSLLSSAPENAEAFDNNVLLAVIDLLGCEEEETCRDSTSTICNIAITSEKQRVIGQFNCIPRLVQLLQCPHESCLMNSCRALCRLTCREENKVSTLDHGGMAHLLHLCNSSTENLVLATLMVLVNLSTCVEYQDEFIHRGALLTLEPLLSNNDNMLRQHALMVLCNLASHDATRDHIARQTDLLLLIDLMNDADLECKSYATMTVCNLSSVHRHGAAVLLAGGLARLTAILIKSDGVPLQRAALLATYNISTYGASHTLLAKEDVIQSIILSCRSPDLLSRRFALLILSNVACNDKTRTNAIKGGGLQAAVLALKNEDATIVRFACICLCNMANDSNTQSQILVHGGLPSLVSLSQNNDNETKECAFMCLCNLAANESNHLPLMKQGAFKAFIDAFTTATQNTRIYRLFGIVNLTSNAEMLSQIGRRGGIRLLMDLAKSQIPHIRCFALSGLRRLALIRENRERLIIEGAVQILGTPCGKTEDAEIQREIASCFCSLTLSPIDRFEISRTAIFQLSAMVNSNDPETVRLSLGAIGNLSEDIDTHICMKQANVGCSVLFRLGHRDIDIKREAARAVANLLSSTEFHPQVIQCGLDDLILLSAVSCDECRYLTALSFRKLSAALVSHNTLINNGLQNILALTKAPEMMTRKHAVTTIRDLSASNADDKTPFFKLGAIANMIELVADKEKDLQVIAVATVRHLSRCKCIKDDFSRSVLVKSVIRCICWANDDMRYQIAGLLANLSMHRECHSVMVTQGVIPALGKLSCTDNIEIIQDCGRAFAYLCANEEKQGIIYRQGGFRTLVNLSKSKCVVCQKYVAIALRFMASSTEVQRSISKENEFSSILELSTSELIDFKRSAAASIGSMSLSETGKKMILKNGGIGPILRLCVHLDLSVQREALFCIANFVGSRDLCQYVSKQGGVETLKAVVSTSNDAEILREASRTLSSLSVHIPTRAIMITQETPQALSKLAKSSDNSTQRFAALALCNLCQGTLEQKKSIVQQGTLRILLFLLRFPDLEIERCASLSIAALSLGSDENKFEVIESGFVRPLLEAITYPDVNLRQCALLALNSVSLGESERAKELIFQENGLSRLLTLVGTEDAESIHAGIFLLGTLAENMNIRDAMVTTDCVQLLTKKSSMGSIEIKRAVAYLFSVLSECPDYHDRIRGGGALESIIALASLVDDECQDYGAFTLAFLANNKSFQIQLVKLGAVRPLVSMMANNLGSKHYASLALLNLADNFENHITIAEEGGIQALLALGRSKISNENVQYKAHLTVGQMAKHAANQLMSKNNSSGL</sequence>
<keyword evidence="12" id="KW-1185">Reference proteome</keyword>
<dbReference type="Pfam" id="PF04826">
    <property type="entry name" value="Arm_2"/>
    <property type="match status" value="1"/>
</dbReference>
<evidence type="ECO:0000313" key="12">
    <source>
        <dbReference type="Proteomes" id="UP001516023"/>
    </source>
</evidence>
<dbReference type="InterPro" id="IPR006911">
    <property type="entry name" value="ARM-rpt_dom"/>
</dbReference>
<dbReference type="InterPro" id="IPR016024">
    <property type="entry name" value="ARM-type_fold"/>
</dbReference>
<dbReference type="EMBL" id="JABMIG020000145">
    <property type="protein sequence ID" value="KAL3789162.1"/>
    <property type="molecule type" value="Genomic_DNA"/>
</dbReference>
<comment type="similarity">
    <text evidence="2">Belongs to the beta-catenin family.</text>
</comment>
<feature type="repeat" description="ARM" evidence="9">
    <location>
        <begin position="1051"/>
        <end position="1097"/>
    </location>
</feature>
<dbReference type="PANTHER" id="PTHR47249">
    <property type="entry name" value="VACUOLAR PROTEIN 8"/>
    <property type="match status" value="1"/>
</dbReference>
<evidence type="ECO:0000256" key="8">
    <source>
        <dbReference type="ARBA" id="ARBA00026209"/>
    </source>
</evidence>
<protein>
    <recommendedName>
        <fullName evidence="8">Vacuolar protein 8</fullName>
    </recommendedName>
</protein>
<evidence type="ECO:0000256" key="1">
    <source>
        <dbReference type="ARBA" id="ARBA00004592"/>
    </source>
</evidence>
<reference evidence="11 12" key="1">
    <citation type="journal article" date="2020" name="G3 (Bethesda)">
        <title>Improved Reference Genome for Cyclotella cryptica CCMP332, a Model for Cell Wall Morphogenesis, Salinity Adaptation, and Lipid Production in Diatoms (Bacillariophyta).</title>
        <authorList>
            <person name="Roberts W.R."/>
            <person name="Downey K.M."/>
            <person name="Ruck E.C."/>
            <person name="Traller J.C."/>
            <person name="Alverson A.J."/>
        </authorList>
    </citation>
    <scope>NUCLEOTIDE SEQUENCE [LARGE SCALE GENOMIC DNA]</scope>
    <source>
        <strain evidence="11 12">CCMP332</strain>
    </source>
</reference>
<feature type="repeat" description="ARM" evidence="9">
    <location>
        <begin position="464"/>
        <end position="506"/>
    </location>
</feature>
<dbReference type="Pfam" id="PF00514">
    <property type="entry name" value="Arm"/>
    <property type="match status" value="7"/>
</dbReference>
<keyword evidence="4" id="KW-0926">Vacuole</keyword>
<comment type="similarity">
    <text evidence="3">Belongs to the eutherian X-chromosome-specific Armcx family.</text>
</comment>
<evidence type="ECO:0000256" key="7">
    <source>
        <dbReference type="ARBA" id="ARBA00023288"/>
    </source>
</evidence>
<comment type="caution">
    <text evidence="11">The sequence shown here is derived from an EMBL/GenBank/DDBJ whole genome shotgun (WGS) entry which is preliminary data.</text>
</comment>
<evidence type="ECO:0000256" key="5">
    <source>
        <dbReference type="ARBA" id="ARBA00022737"/>
    </source>
</evidence>
<dbReference type="InterPro" id="IPR011989">
    <property type="entry name" value="ARM-like"/>
</dbReference>
<feature type="domain" description="Armadillo repeat-containing" evidence="10">
    <location>
        <begin position="1438"/>
        <end position="1613"/>
    </location>
</feature>
<accession>A0ABD3PMF6</accession>
<evidence type="ECO:0000313" key="11">
    <source>
        <dbReference type="EMBL" id="KAL3789162.1"/>
    </source>
</evidence>
<proteinExistence type="inferred from homology"/>
<feature type="repeat" description="ARM" evidence="9">
    <location>
        <begin position="2736"/>
        <end position="2778"/>
    </location>
</feature>
<dbReference type="InterPro" id="IPR000225">
    <property type="entry name" value="Armadillo"/>
</dbReference>
<feature type="repeat" description="ARM" evidence="9">
    <location>
        <begin position="1096"/>
        <end position="1124"/>
    </location>
</feature>
<evidence type="ECO:0000256" key="3">
    <source>
        <dbReference type="ARBA" id="ARBA00010553"/>
    </source>
</evidence>
<feature type="repeat" description="ARM" evidence="9">
    <location>
        <begin position="838"/>
        <end position="866"/>
    </location>
</feature>
<keyword evidence="6" id="KW-0472">Membrane</keyword>